<feature type="compositionally biased region" description="Polar residues" evidence="1">
    <location>
        <begin position="7"/>
        <end position="23"/>
    </location>
</feature>
<proteinExistence type="predicted"/>
<gene>
    <name evidence="2" type="ORF">DWX04_18180</name>
</gene>
<organism evidence="2 3">
    <name type="scientific">Phocaeicola vulgatus</name>
    <name type="common">Bacteroides vulgatus</name>
    <dbReference type="NCBI Taxonomy" id="821"/>
    <lineage>
        <taxon>Bacteria</taxon>
        <taxon>Pseudomonadati</taxon>
        <taxon>Bacteroidota</taxon>
        <taxon>Bacteroidia</taxon>
        <taxon>Bacteroidales</taxon>
        <taxon>Bacteroidaceae</taxon>
        <taxon>Phocaeicola</taxon>
    </lineage>
</organism>
<accession>A0A412QCG7</accession>
<name>A0A412QCG7_PHOVU</name>
<dbReference type="AlphaFoldDB" id="A0A412QCG7"/>
<dbReference type="Proteomes" id="UP000283833">
    <property type="component" value="Unassembled WGS sequence"/>
</dbReference>
<protein>
    <submittedName>
        <fullName evidence="2">Uncharacterized protein</fullName>
    </submittedName>
</protein>
<dbReference type="EMBL" id="QRXI01000029">
    <property type="protein sequence ID" value="RGT88610.1"/>
    <property type="molecule type" value="Genomic_DNA"/>
</dbReference>
<evidence type="ECO:0000256" key="1">
    <source>
        <dbReference type="SAM" id="MobiDB-lite"/>
    </source>
</evidence>
<reference evidence="2 3" key="1">
    <citation type="submission" date="2018-08" db="EMBL/GenBank/DDBJ databases">
        <title>A genome reference for cultivated species of the human gut microbiota.</title>
        <authorList>
            <person name="Zou Y."/>
            <person name="Xue W."/>
            <person name="Luo G."/>
        </authorList>
    </citation>
    <scope>NUCLEOTIDE SEQUENCE [LARGE SCALE GENOMIC DNA]</scope>
    <source>
        <strain evidence="2 3">AF18-14</strain>
    </source>
</reference>
<feature type="region of interest" description="Disordered" evidence="1">
    <location>
        <begin position="1"/>
        <end position="26"/>
    </location>
</feature>
<evidence type="ECO:0000313" key="3">
    <source>
        <dbReference type="Proteomes" id="UP000283833"/>
    </source>
</evidence>
<sequence length="113" mass="13108">MAVHTGSPKQGQWRQQGQTPISHTRTRDIIRWENHLSPAFPQDYVRPEFLKKTHNRENNRKHRPHQTQTFHQIRSIGKCGRQGNISPHLSSLYRYTHACVRKKGGVPTVPVSP</sequence>
<comment type="caution">
    <text evidence="2">The sequence shown here is derived from an EMBL/GenBank/DDBJ whole genome shotgun (WGS) entry which is preliminary data.</text>
</comment>
<evidence type="ECO:0000313" key="2">
    <source>
        <dbReference type="EMBL" id="RGT88610.1"/>
    </source>
</evidence>